<dbReference type="InterPro" id="IPR052700">
    <property type="entry name" value="Carb_kinase_PfkB-like"/>
</dbReference>
<evidence type="ECO:0000256" key="3">
    <source>
        <dbReference type="ARBA" id="ARBA00022777"/>
    </source>
</evidence>
<proteinExistence type="inferred from homology"/>
<sequence length="340" mass="36499">MSRVIAFGEIMLRLAPEGYYRFVQANLYGATYGGGEANVAVSLAGFGIDAAFVTKLPKHEIGQGAVNKLREFGVDTSLIVRGGGRVGIYFLEKGASQRPSKVIYDRANSAIAEAAENDFDWDKIFAGADWFHFTGITPALSDNAAANTLAACKAARSKGIAVSCDINYRQNLWSREKAGEVMGRLMEHVDVCIANEEDAADVFGIKAGGSDVTSGKISHEGYKEVAAALVKKFGFKQTAITLRESISANDNNWAAMLFADNEYYFSKKYPVHIVDRVGGGDSFCAGLIYGNLQGMAAQDRLEFAVAASCLKHSIEGDFNLVSADEVKKLAGGNASGRVQR</sequence>
<evidence type="ECO:0000256" key="1">
    <source>
        <dbReference type="ARBA" id="ARBA00010688"/>
    </source>
</evidence>
<comment type="similarity">
    <text evidence="1">Belongs to the carbohydrate kinase PfkB family.</text>
</comment>
<dbReference type="GO" id="GO:0008673">
    <property type="term" value="F:2-dehydro-3-deoxygluconokinase activity"/>
    <property type="evidence" value="ECO:0007669"/>
    <property type="project" value="UniProtKB-EC"/>
</dbReference>
<name>A0A806KKJ6_9BACT</name>
<dbReference type="PANTHER" id="PTHR43320:SF2">
    <property type="entry name" value="2-DEHYDRO-3-DEOXYGLUCONOKINASE_2-DEHYDRO-3-DEOXYGALACTONOKINASE"/>
    <property type="match status" value="1"/>
</dbReference>
<feature type="domain" description="Carbohydrate kinase PfkB" evidence="4">
    <location>
        <begin position="2"/>
        <end position="311"/>
    </location>
</feature>
<dbReference type="AlphaFoldDB" id="A0A806KKJ6"/>
<dbReference type="InterPro" id="IPR011611">
    <property type="entry name" value="PfkB_dom"/>
</dbReference>
<dbReference type="EC" id="2.7.1.45" evidence="5"/>
<dbReference type="CDD" id="cd01166">
    <property type="entry name" value="KdgK"/>
    <property type="match status" value="1"/>
</dbReference>
<dbReference type="Gene3D" id="3.40.1190.20">
    <property type="match status" value="1"/>
</dbReference>
<evidence type="ECO:0000256" key="2">
    <source>
        <dbReference type="ARBA" id="ARBA00022679"/>
    </source>
</evidence>
<evidence type="ECO:0000259" key="4">
    <source>
        <dbReference type="Pfam" id="PF00294"/>
    </source>
</evidence>
<dbReference type="SUPFAM" id="SSF53613">
    <property type="entry name" value="Ribokinase-like"/>
    <property type="match status" value="1"/>
</dbReference>
<reference evidence="5" key="1">
    <citation type="submission" date="2012-03" db="EMBL/GenBank/DDBJ databases">
        <title>Functional metagenomics reveals considerable lignocellulase gene clusters in the gut microbiome of a wood-feeding higher termite.</title>
        <authorList>
            <person name="Liu N."/>
        </authorList>
    </citation>
    <scope>NUCLEOTIDE SEQUENCE</scope>
</reference>
<keyword evidence="3 5" id="KW-0418">Kinase</keyword>
<dbReference type="InterPro" id="IPR029056">
    <property type="entry name" value="Ribokinase-like"/>
</dbReference>
<protein>
    <submittedName>
        <fullName evidence="5">2-dehydro-3-deoxygluconate kinase</fullName>
        <ecNumber evidence="5">2.7.1.45</ecNumber>
    </submittedName>
</protein>
<dbReference type="EMBL" id="JQ844254">
    <property type="protein sequence ID" value="AGS53854.1"/>
    <property type="molecule type" value="Genomic_DNA"/>
</dbReference>
<evidence type="ECO:0000313" key="5">
    <source>
        <dbReference type="EMBL" id="AGS53854.1"/>
    </source>
</evidence>
<keyword evidence="2 5" id="KW-0808">Transferase</keyword>
<dbReference type="Pfam" id="PF00294">
    <property type="entry name" value="PfkB"/>
    <property type="match status" value="1"/>
</dbReference>
<organism evidence="5">
    <name type="scientific">uncultured bacterium contig00094</name>
    <dbReference type="NCBI Taxonomy" id="1181565"/>
    <lineage>
        <taxon>Bacteria</taxon>
        <taxon>environmental samples</taxon>
    </lineage>
</organism>
<dbReference type="PANTHER" id="PTHR43320">
    <property type="entry name" value="SUGAR KINASE"/>
    <property type="match status" value="1"/>
</dbReference>
<accession>A0A806KKJ6</accession>